<protein>
    <submittedName>
        <fullName evidence="3">Recombinase</fullName>
    </submittedName>
</protein>
<evidence type="ECO:0000313" key="4">
    <source>
        <dbReference type="Proteomes" id="UP000420635"/>
    </source>
</evidence>
<evidence type="ECO:0000256" key="2">
    <source>
        <dbReference type="SAM" id="MobiDB-lite"/>
    </source>
</evidence>
<organism evidence="3 4">
    <name type="scientific">Segatella copri</name>
    <dbReference type="NCBI Taxonomy" id="165179"/>
    <lineage>
        <taxon>Bacteria</taxon>
        <taxon>Pseudomonadati</taxon>
        <taxon>Bacteroidota</taxon>
        <taxon>Bacteroidia</taxon>
        <taxon>Bacteroidales</taxon>
        <taxon>Prevotellaceae</taxon>
        <taxon>Segatella</taxon>
    </lineage>
</organism>
<evidence type="ECO:0000313" key="3">
    <source>
        <dbReference type="EMBL" id="MQN89829.1"/>
    </source>
</evidence>
<dbReference type="RefSeq" id="WP_153113671.1">
    <property type="nucleotide sequence ID" value="NZ_VZAS01000137.1"/>
</dbReference>
<evidence type="ECO:0000256" key="1">
    <source>
        <dbReference type="SAM" id="Coils"/>
    </source>
</evidence>
<name>A0A646HKU4_9BACT</name>
<dbReference type="Gene3D" id="1.10.287.1490">
    <property type="match status" value="1"/>
</dbReference>
<dbReference type="AlphaFoldDB" id="A0A646HKU4"/>
<accession>A0A646HKU4</accession>
<dbReference type="InterPro" id="IPR001668">
    <property type="entry name" value="Mob_Pre"/>
</dbReference>
<dbReference type="GO" id="GO:0003677">
    <property type="term" value="F:DNA binding"/>
    <property type="evidence" value="ECO:0007669"/>
    <property type="project" value="InterPro"/>
</dbReference>
<dbReference type="EMBL" id="VZBQ01000092">
    <property type="protein sequence ID" value="MQN89829.1"/>
    <property type="molecule type" value="Genomic_DNA"/>
</dbReference>
<gene>
    <name evidence="3" type="ORF">F7D59_08200</name>
</gene>
<dbReference type="CDD" id="cd17242">
    <property type="entry name" value="MobM_relaxase"/>
    <property type="match status" value="1"/>
</dbReference>
<feature type="compositionally biased region" description="Gly residues" evidence="2">
    <location>
        <begin position="441"/>
        <end position="452"/>
    </location>
</feature>
<comment type="caution">
    <text evidence="3">The sequence shown here is derived from an EMBL/GenBank/DDBJ whole genome shotgun (WGS) entry which is preliminary data.</text>
</comment>
<keyword evidence="1" id="KW-0175">Coiled coil</keyword>
<feature type="coiled-coil region" evidence="1">
    <location>
        <begin position="243"/>
        <end position="368"/>
    </location>
</feature>
<proteinExistence type="predicted"/>
<dbReference type="Gene3D" id="3.30.930.30">
    <property type="match status" value="1"/>
</dbReference>
<dbReference type="Proteomes" id="UP000420635">
    <property type="component" value="Unassembled WGS sequence"/>
</dbReference>
<dbReference type="Pfam" id="PF01076">
    <property type="entry name" value="Mob_Pre"/>
    <property type="match status" value="1"/>
</dbReference>
<dbReference type="GO" id="GO:0006310">
    <property type="term" value="P:DNA recombination"/>
    <property type="evidence" value="ECO:0007669"/>
    <property type="project" value="InterPro"/>
</dbReference>
<feature type="region of interest" description="Disordered" evidence="2">
    <location>
        <begin position="439"/>
        <end position="458"/>
    </location>
</feature>
<dbReference type="NCBIfam" id="NF041497">
    <property type="entry name" value="MobV"/>
    <property type="match status" value="1"/>
</dbReference>
<reference evidence="4" key="1">
    <citation type="submission" date="2019-09" db="EMBL/GenBank/DDBJ databases">
        <title>Distinct polysaccharide growth profiles of human intestinal Prevotella copri isolates.</title>
        <authorList>
            <person name="Fehlner-Peach H."/>
            <person name="Magnabosco C."/>
            <person name="Raghavan V."/>
            <person name="Scher J.U."/>
            <person name="Tett A."/>
            <person name="Cox L.M."/>
            <person name="Gottsegen C."/>
            <person name="Watters A."/>
            <person name="Wiltshire- Gordon J.D."/>
            <person name="Segata N."/>
            <person name="Bonneau R."/>
            <person name="Littman D.R."/>
        </authorList>
    </citation>
    <scope>NUCLEOTIDE SEQUENCE [LARGE SCALE GENOMIC DNA]</scope>
    <source>
        <strain evidence="4">iP54</strain>
    </source>
</reference>
<sequence>MGASSKQVMDIKVTKGLASVGNEELRDWTEKGWNQAMREGNYDRSREHLNFEIRPGGMVAPIDKSRPLIRRMAENLASRGIKDPNEGLAEPRFRTVVNFIFGGSTERMRELAFGNQKVDFESKGGNDHIRRMPEIEKWAQDIFRFVADKYGEENIVSFIVHCDEKNPHVHCALLPIDKDKKFAFKKIFHGQNRIDYKNYLLALHDELAKVNEKWGLTRGVSIAETGARHRSTEEYRRWLANECVTLEAQMLNTRKALEDLNVELSIAQKKQKSFTSMIENLKAEIDRLEAELKPLRTLQANSDSISADIARKIQSLEQQKALVEDKLADKEKKLSETNQLLDTLRKDKEEIEKQASELEDKANQSELSWAHNMSYHLNGVMLDTMAHEFAIRFPNLPDSVKLDFDGTLLCQLAEDGNHVVKVALNLVCGFVDDATTIAQTHGGGGGSPGSGWGKRPDEDDREWARRCLAMARKMCAPSVGRKKKM</sequence>